<dbReference type="EMBL" id="JAHHIF010000057">
    <property type="protein sequence ID" value="MBW4548250.1"/>
    <property type="molecule type" value="Genomic_DNA"/>
</dbReference>
<organism evidence="1 2">
    <name type="scientific">Symplocastrum torsivum CPER-KK1</name>
    <dbReference type="NCBI Taxonomy" id="450513"/>
    <lineage>
        <taxon>Bacteria</taxon>
        <taxon>Bacillati</taxon>
        <taxon>Cyanobacteriota</taxon>
        <taxon>Cyanophyceae</taxon>
        <taxon>Oscillatoriophycideae</taxon>
        <taxon>Oscillatoriales</taxon>
        <taxon>Microcoleaceae</taxon>
        <taxon>Symplocastrum</taxon>
    </lineage>
</organism>
<reference evidence="1" key="1">
    <citation type="submission" date="2021-05" db="EMBL/GenBank/DDBJ databases">
        <authorList>
            <person name="Pietrasiak N."/>
            <person name="Ward R."/>
            <person name="Stajich J.E."/>
            <person name="Kurbessoian T."/>
        </authorList>
    </citation>
    <scope>NUCLEOTIDE SEQUENCE</scope>
    <source>
        <strain evidence="1">CPER-KK1</strain>
    </source>
</reference>
<proteinExistence type="predicted"/>
<sequence length="123" mass="13745">MSVVERAFRSFKLVDLQVRPIYHRLADWVRAHIFLCMLAYYVEWHMPAALAPILFDDDDKANAPVARTSVVAPAQRSAKARHKAAHKLTSEGLPVHSFQSLLADLATVVKNTVQPKPLICASQ</sequence>
<accession>A0A951UCH7</accession>
<evidence type="ECO:0000313" key="2">
    <source>
        <dbReference type="Proteomes" id="UP000753908"/>
    </source>
</evidence>
<dbReference type="AlphaFoldDB" id="A0A951UCH7"/>
<evidence type="ECO:0000313" key="1">
    <source>
        <dbReference type="EMBL" id="MBW4548250.1"/>
    </source>
</evidence>
<comment type="caution">
    <text evidence="1">The sequence shown here is derived from an EMBL/GenBank/DDBJ whole genome shotgun (WGS) entry which is preliminary data.</text>
</comment>
<protein>
    <recommendedName>
        <fullName evidence="3">Transposase</fullName>
    </recommendedName>
</protein>
<dbReference type="Proteomes" id="UP000753908">
    <property type="component" value="Unassembled WGS sequence"/>
</dbReference>
<reference evidence="1" key="2">
    <citation type="journal article" date="2022" name="Microbiol. Resour. Announc.">
        <title>Metagenome Sequencing to Explore Phylogenomics of Terrestrial Cyanobacteria.</title>
        <authorList>
            <person name="Ward R.D."/>
            <person name="Stajich J.E."/>
            <person name="Johansen J.R."/>
            <person name="Huntemann M."/>
            <person name="Clum A."/>
            <person name="Foster B."/>
            <person name="Foster B."/>
            <person name="Roux S."/>
            <person name="Palaniappan K."/>
            <person name="Varghese N."/>
            <person name="Mukherjee S."/>
            <person name="Reddy T.B.K."/>
            <person name="Daum C."/>
            <person name="Copeland A."/>
            <person name="Chen I.A."/>
            <person name="Ivanova N.N."/>
            <person name="Kyrpides N.C."/>
            <person name="Shapiro N."/>
            <person name="Eloe-Fadrosh E.A."/>
            <person name="Pietrasiak N."/>
        </authorList>
    </citation>
    <scope>NUCLEOTIDE SEQUENCE</scope>
    <source>
        <strain evidence="1">CPER-KK1</strain>
    </source>
</reference>
<name>A0A951UCH7_9CYAN</name>
<gene>
    <name evidence="1" type="ORF">KME25_27980</name>
</gene>
<evidence type="ECO:0008006" key="3">
    <source>
        <dbReference type="Google" id="ProtNLM"/>
    </source>
</evidence>